<sequence length="405" mass="42916">MRQRVRAVFAAFTTLSAVFALGVVLADPAQAFPTWDDVIAAKGNAEAKAAEVQNIQNFIIQVQAEADAAQAEAQRKGDLFAAAREKFDEADQRTKDLTAQADEAQKAAEDATTAAGRLAAQLYRSGGTDMSISLLLDGGGTKTDDLLAKLGSMSKLVERSTQVYDSAQASLKEADALNSQAEVAKAEREQLKIAADAAFQEASTAAQAAAQKLAETQDTLMTLSAQLAALEDESARTAADYEAGVEEARRIAAARAAEEAARRGVDVSDAGWARPSNGRISDWYGPRQSVWTGYGWSSSFHRGIDLAGRCGSDIYASSSGQVVYAGWNGGFGNYIEIDHGGGIRSGYAHQSSFAVGWGDWVGVGQVIGYVGTTGTSTGCHLHFEIRNFGSQIDPAEFLYNRGIAF</sequence>
<evidence type="ECO:0000256" key="1">
    <source>
        <dbReference type="SAM" id="Coils"/>
    </source>
</evidence>
<dbReference type="InterPro" id="IPR016047">
    <property type="entry name" value="M23ase_b-sheet_dom"/>
</dbReference>
<proteinExistence type="predicted"/>
<keyword evidence="1" id="KW-0175">Coiled coil</keyword>
<dbReference type="AlphaFoldDB" id="A0A6J6DMK3"/>
<gene>
    <name evidence="3" type="ORF">UFOPK1591_00940</name>
</gene>
<feature type="domain" description="M23ase beta-sheet core" evidence="2">
    <location>
        <begin position="300"/>
        <end position="394"/>
    </location>
</feature>
<dbReference type="CDD" id="cd12797">
    <property type="entry name" value="M23_peptidase"/>
    <property type="match status" value="1"/>
</dbReference>
<dbReference type="SUPFAM" id="SSF51261">
    <property type="entry name" value="Duplicated hybrid motif"/>
    <property type="match status" value="1"/>
</dbReference>
<protein>
    <submittedName>
        <fullName evidence="3">Unannotated protein</fullName>
    </submittedName>
</protein>
<dbReference type="EMBL" id="CAEZTD010000069">
    <property type="protein sequence ID" value="CAB4564344.1"/>
    <property type="molecule type" value="Genomic_DNA"/>
</dbReference>
<dbReference type="Gene3D" id="6.10.250.3150">
    <property type="match status" value="1"/>
</dbReference>
<dbReference type="Gene3D" id="2.70.70.10">
    <property type="entry name" value="Glucose Permease (Domain IIA)"/>
    <property type="match status" value="1"/>
</dbReference>
<feature type="coiled-coil region" evidence="1">
    <location>
        <begin position="167"/>
        <end position="233"/>
    </location>
</feature>
<dbReference type="Pfam" id="PF01551">
    <property type="entry name" value="Peptidase_M23"/>
    <property type="match status" value="1"/>
</dbReference>
<dbReference type="PANTHER" id="PTHR21666">
    <property type="entry name" value="PEPTIDASE-RELATED"/>
    <property type="match status" value="1"/>
</dbReference>
<name>A0A6J6DMK3_9ZZZZ</name>
<accession>A0A6J6DMK3</accession>
<reference evidence="3" key="1">
    <citation type="submission" date="2020-05" db="EMBL/GenBank/DDBJ databases">
        <authorList>
            <person name="Chiriac C."/>
            <person name="Salcher M."/>
            <person name="Ghai R."/>
            <person name="Kavagutti S V."/>
        </authorList>
    </citation>
    <scope>NUCLEOTIDE SEQUENCE</scope>
</reference>
<dbReference type="GO" id="GO:0004222">
    <property type="term" value="F:metalloendopeptidase activity"/>
    <property type="evidence" value="ECO:0007669"/>
    <property type="project" value="TreeGrafter"/>
</dbReference>
<dbReference type="InterPro" id="IPR011055">
    <property type="entry name" value="Dup_hybrid_motif"/>
</dbReference>
<evidence type="ECO:0000259" key="2">
    <source>
        <dbReference type="Pfam" id="PF01551"/>
    </source>
</evidence>
<dbReference type="PANTHER" id="PTHR21666:SF270">
    <property type="entry name" value="MUREIN HYDROLASE ACTIVATOR ENVC"/>
    <property type="match status" value="1"/>
</dbReference>
<dbReference type="InterPro" id="IPR050570">
    <property type="entry name" value="Cell_wall_metabolism_enzyme"/>
</dbReference>
<evidence type="ECO:0000313" key="3">
    <source>
        <dbReference type="EMBL" id="CAB4564344.1"/>
    </source>
</evidence>
<feature type="coiled-coil region" evidence="1">
    <location>
        <begin position="87"/>
        <end position="114"/>
    </location>
</feature>
<organism evidence="3">
    <name type="scientific">freshwater metagenome</name>
    <dbReference type="NCBI Taxonomy" id="449393"/>
    <lineage>
        <taxon>unclassified sequences</taxon>
        <taxon>metagenomes</taxon>
        <taxon>ecological metagenomes</taxon>
    </lineage>
</organism>